<feature type="transmembrane region" description="Helical" evidence="1">
    <location>
        <begin position="74"/>
        <end position="93"/>
    </location>
</feature>
<dbReference type="OrthoDB" id="6713299at2"/>
<dbReference type="Proteomes" id="UP000018418">
    <property type="component" value="Unassembled WGS sequence"/>
</dbReference>
<dbReference type="AlphaFoldDB" id="V2UWC7"/>
<evidence type="ECO:0000313" key="2">
    <source>
        <dbReference type="EMBL" id="ESK52965.1"/>
    </source>
</evidence>
<keyword evidence="1" id="KW-0472">Membrane</keyword>
<dbReference type="HOGENOM" id="CLU_1933403_0_0_6"/>
<evidence type="ECO:0008006" key="4">
    <source>
        <dbReference type="Google" id="ProtNLM"/>
    </source>
</evidence>
<name>V2UWC7_9GAMM</name>
<organism evidence="2 3">
    <name type="scientific">Acinetobacter brisouii CIP 110357</name>
    <dbReference type="NCBI Taxonomy" id="1341683"/>
    <lineage>
        <taxon>Bacteria</taxon>
        <taxon>Pseudomonadati</taxon>
        <taxon>Pseudomonadota</taxon>
        <taxon>Gammaproteobacteria</taxon>
        <taxon>Moraxellales</taxon>
        <taxon>Moraxellaceae</taxon>
        <taxon>Acinetobacter</taxon>
    </lineage>
</organism>
<dbReference type="EMBL" id="AYEU01000001">
    <property type="protein sequence ID" value="ESK52965.1"/>
    <property type="molecule type" value="Genomic_DNA"/>
</dbReference>
<comment type="caution">
    <text evidence="2">The sequence shown here is derived from an EMBL/GenBank/DDBJ whole genome shotgun (WGS) entry which is preliminary data.</text>
</comment>
<gene>
    <name evidence="2" type="ORF">P255_00070</name>
</gene>
<feature type="transmembrane region" description="Helical" evidence="1">
    <location>
        <begin position="6"/>
        <end position="24"/>
    </location>
</feature>
<keyword evidence="1" id="KW-0812">Transmembrane</keyword>
<reference evidence="2 3" key="1">
    <citation type="submission" date="2013-10" db="EMBL/GenBank/DDBJ databases">
        <title>The Genome Sequence of Acinetobacter brisouii CIP 110357.</title>
        <authorList>
            <consortium name="The Broad Institute Genomics Platform"/>
            <consortium name="The Broad Institute Genome Sequencing Center for Infectious Disease"/>
            <person name="Cerqueira G."/>
            <person name="Feldgarden M."/>
            <person name="Courvalin P."/>
            <person name="Grillot-Courvalin C."/>
            <person name="Clermont D."/>
            <person name="Rocha E."/>
            <person name="Yoon E.-J."/>
            <person name="Nemec A."/>
            <person name="Young S.K."/>
            <person name="Zeng Q."/>
            <person name="Gargeya S."/>
            <person name="Fitzgerald M."/>
            <person name="Abouelleil A."/>
            <person name="Alvarado L."/>
            <person name="Berlin A.M."/>
            <person name="Chapman S.B."/>
            <person name="Gainer-Dewar J."/>
            <person name="Goldberg J."/>
            <person name="Gnerre S."/>
            <person name="Griggs A."/>
            <person name="Gujja S."/>
            <person name="Hansen M."/>
            <person name="Howarth C."/>
            <person name="Imamovic A."/>
            <person name="Ireland A."/>
            <person name="Larimer J."/>
            <person name="McCowan C."/>
            <person name="Murphy C."/>
            <person name="Pearson M."/>
            <person name="Poon T.W."/>
            <person name="Priest M."/>
            <person name="Roberts A."/>
            <person name="Saif S."/>
            <person name="Shea T."/>
            <person name="Sykes S."/>
            <person name="Wortman J."/>
            <person name="Nusbaum C."/>
            <person name="Birren B."/>
        </authorList>
    </citation>
    <scope>NUCLEOTIDE SEQUENCE [LARGE SCALE GENOMIC DNA]</scope>
    <source>
        <strain evidence="2 3">CIP 110357</strain>
    </source>
</reference>
<dbReference type="PATRIC" id="fig|1341683.3.peg.68"/>
<keyword evidence="1" id="KW-1133">Transmembrane helix</keyword>
<evidence type="ECO:0000256" key="1">
    <source>
        <dbReference type="SAM" id="Phobius"/>
    </source>
</evidence>
<proteinExistence type="predicted"/>
<feature type="transmembrane region" description="Helical" evidence="1">
    <location>
        <begin position="44"/>
        <end position="68"/>
    </location>
</feature>
<accession>V2UWC7</accession>
<dbReference type="STRING" id="396323.VH98_05850"/>
<sequence length="129" mass="14648">MNTLLLLKILHGVGVVLLLLMLALSSRHLFRMQDEQLAAKTPRLVIALQHSTFTLMLLTGGALLWMKHFQVQPWFYAKVALFVVIFSSLIKAFRRKEGILLVQRRAGIVIAWIALFAILLLVKIKPVFS</sequence>
<keyword evidence="3" id="KW-1185">Reference proteome</keyword>
<protein>
    <recommendedName>
        <fullName evidence="4">Invasion protein expression up-regulator SirB</fullName>
    </recommendedName>
</protein>
<feature type="transmembrane region" description="Helical" evidence="1">
    <location>
        <begin position="105"/>
        <end position="124"/>
    </location>
</feature>
<evidence type="ECO:0000313" key="3">
    <source>
        <dbReference type="Proteomes" id="UP000018418"/>
    </source>
</evidence>
<dbReference type="RefSeq" id="WP_004898872.1">
    <property type="nucleotide sequence ID" value="NZ_BBTI01000003.1"/>
</dbReference>